<dbReference type="PANTHER" id="PTHR24264:SF65">
    <property type="entry name" value="SRCR DOMAIN-CONTAINING PROTEIN"/>
    <property type="match status" value="1"/>
</dbReference>
<dbReference type="GO" id="GO:0005615">
    <property type="term" value="C:extracellular space"/>
    <property type="evidence" value="ECO:0007669"/>
    <property type="project" value="TreeGrafter"/>
</dbReference>
<feature type="domain" description="Peptidase S1" evidence="6">
    <location>
        <begin position="46"/>
        <end position="302"/>
    </location>
</feature>
<dbReference type="SMART" id="SM00020">
    <property type="entry name" value="Tryp_SPc"/>
    <property type="match status" value="1"/>
</dbReference>
<dbReference type="PROSITE" id="PS00134">
    <property type="entry name" value="TRYPSIN_HIS"/>
    <property type="match status" value="1"/>
</dbReference>
<dbReference type="SUPFAM" id="SSF50494">
    <property type="entry name" value="Trypsin-like serine proteases"/>
    <property type="match status" value="1"/>
</dbReference>
<evidence type="ECO:0000256" key="4">
    <source>
        <dbReference type="ARBA" id="ARBA00022801"/>
    </source>
</evidence>
<keyword evidence="4" id="KW-0378">Hydrolase</keyword>
<dbReference type="InterPro" id="IPR050127">
    <property type="entry name" value="Serine_Proteases_S1"/>
</dbReference>
<dbReference type="CDD" id="cd00190">
    <property type="entry name" value="Tryp_SPc"/>
    <property type="match status" value="1"/>
</dbReference>
<evidence type="ECO:0000259" key="6">
    <source>
        <dbReference type="PROSITE" id="PS50240"/>
    </source>
</evidence>
<gene>
    <name evidence="7" type="ORF">CCUR1050_LOCUS4334</name>
</gene>
<comment type="subcellular location">
    <subcellularLocation>
        <location evidence="1">Secreted</location>
    </subcellularLocation>
</comment>
<dbReference type="InterPro" id="IPR009003">
    <property type="entry name" value="Peptidase_S1_PA"/>
</dbReference>
<reference evidence="7" key="1">
    <citation type="submission" date="2021-01" db="EMBL/GenBank/DDBJ databases">
        <authorList>
            <person name="Corre E."/>
            <person name="Pelletier E."/>
            <person name="Niang G."/>
            <person name="Scheremetjew M."/>
            <person name="Finn R."/>
            <person name="Kale V."/>
            <person name="Holt S."/>
            <person name="Cochrane G."/>
            <person name="Meng A."/>
            <person name="Brown T."/>
            <person name="Cohen L."/>
        </authorList>
    </citation>
    <scope>NUCLEOTIDE SEQUENCE</scope>
    <source>
        <strain evidence="7">CCAP979/52</strain>
    </source>
</reference>
<dbReference type="PRINTS" id="PR00722">
    <property type="entry name" value="CHYMOTRYPSIN"/>
</dbReference>
<dbReference type="PROSITE" id="PS50240">
    <property type="entry name" value="TRYPSIN_DOM"/>
    <property type="match status" value="1"/>
</dbReference>
<evidence type="ECO:0000256" key="1">
    <source>
        <dbReference type="ARBA" id="ARBA00004613"/>
    </source>
</evidence>
<proteinExistence type="predicted"/>
<dbReference type="Gene3D" id="2.40.10.10">
    <property type="entry name" value="Trypsin-like serine proteases"/>
    <property type="match status" value="1"/>
</dbReference>
<dbReference type="Pfam" id="PF00089">
    <property type="entry name" value="Trypsin"/>
    <property type="match status" value="1"/>
</dbReference>
<protein>
    <recommendedName>
        <fullName evidence="6">Peptidase S1 domain-containing protein</fullName>
    </recommendedName>
</protein>
<feature type="signal peptide" evidence="5">
    <location>
        <begin position="1"/>
        <end position="24"/>
    </location>
</feature>
<dbReference type="InterPro" id="IPR043504">
    <property type="entry name" value="Peptidase_S1_PA_chymotrypsin"/>
</dbReference>
<evidence type="ECO:0000256" key="3">
    <source>
        <dbReference type="ARBA" id="ARBA00022670"/>
    </source>
</evidence>
<dbReference type="AlphaFoldDB" id="A0A7S0QEA8"/>
<accession>A0A7S0QEA8</accession>
<dbReference type="InterPro" id="IPR018114">
    <property type="entry name" value="TRYPSIN_HIS"/>
</dbReference>
<feature type="chain" id="PRO_5030840408" description="Peptidase S1 domain-containing protein" evidence="5">
    <location>
        <begin position="25"/>
        <end position="381"/>
    </location>
</feature>
<dbReference type="GO" id="GO:0006508">
    <property type="term" value="P:proteolysis"/>
    <property type="evidence" value="ECO:0007669"/>
    <property type="project" value="UniProtKB-KW"/>
</dbReference>
<evidence type="ECO:0000256" key="5">
    <source>
        <dbReference type="SAM" id="SignalP"/>
    </source>
</evidence>
<keyword evidence="5" id="KW-0732">Signal</keyword>
<dbReference type="PANTHER" id="PTHR24264">
    <property type="entry name" value="TRYPSIN-RELATED"/>
    <property type="match status" value="1"/>
</dbReference>
<dbReference type="EMBL" id="HBEZ01007755">
    <property type="protein sequence ID" value="CAD8626656.1"/>
    <property type="molecule type" value="Transcribed_RNA"/>
</dbReference>
<dbReference type="InterPro" id="IPR001314">
    <property type="entry name" value="Peptidase_S1A"/>
</dbReference>
<dbReference type="GO" id="GO:0004252">
    <property type="term" value="F:serine-type endopeptidase activity"/>
    <property type="evidence" value="ECO:0007669"/>
    <property type="project" value="InterPro"/>
</dbReference>
<keyword evidence="3" id="KW-0645">Protease</keyword>
<dbReference type="InterPro" id="IPR001254">
    <property type="entry name" value="Trypsin_dom"/>
</dbReference>
<organism evidence="7">
    <name type="scientific">Cryptomonas curvata</name>
    <dbReference type="NCBI Taxonomy" id="233186"/>
    <lineage>
        <taxon>Eukaryota</taxon>
        <taxon>Cryptophyceae</taxon>
        <taxon>Cryptomonadales</taxon>
        <taxon>Cryptomonadaceae</taxon>
        <taxon>Cryptomonas</taxon>
    </lineage>
</organism>
<keyword evidence="2" id="KW-0964">Secreted</keyword>
<evidence type="ECO:0000313" key="7">
    <source>
        <dbReference type="EMBL" id="CAD8626656.1"/>
    </source>
</evidence>
<evidence type="ECO:0000256" key="2">
    <source>
        <dbReference type="ARBA" id="ARBA00022525"/>
    </source>
</evidence>
<sequence length="381" mass="40314">MKSSVFVLTVSLLLVWIDLMLVMGRKTKTSSQQLDNYPESSSKIRIIGGVVASASDFPWTVYIKRIGGRGITCTGELISKRWIVTAAHCLLNDNDSGYRSPYPLGNTQVTLGCSDLSQGTCRTYTVKTHVAHPCYTPSVDQDHDDIAMLELVDDAHISFADMALVDGINGTAPTAVGSSVTLAGYGTVSNTNLVHSQFLMRVDVGIVSQGACEQQNPYSLHMHYIDFQHVICTGGTAGKDSCLGDSGGPAIARDSSGRTWLVGVLSKGSELPSYTDWCAVEGRYGMYTRIRHYADFVLTTMQGGSYSCSRCPCVVEPPAEGLGFGAWAALDPGATPAKSTSANATKSKPNIVSAARSLHPGGVLAGLALACCLGLLGRTAA</sequence>
<name>A0A7S0QEA8_9CRYP</name>